<dbReference type="PROSITE" id="PS51412">
    <property type="entry name" value="MACPF_2"/>
    <property type="match status" value="1"/>
</dbReference>
<dbReference type="PANTHER" id="PTHR33199:SF2">
    <property type="entry name" value="OS02G0475300 PROTEIN"/>
    <property type="match status" value="1"/>
</dbReference>
<dbReference type="SMART" id="SM00457">
    <property type="entry name" value="MACPF"/>
    <property type="match status" value="1"/>
</dbReference>
<dbReference type="AlphaFoldDB" id="A0A0D6QYC1"/>
<dbReference type="GO" id="GO:0006952">
    <property type="term" value="P:defense response"/>
    <property type="evidence" value="ECO:0007669"/>
    <property type="project" value="InterPro"/>
</dbReference>
<accession>A0A0D6QYC1</accession>
<dbReference type="InterPro" id="IPR044663">
    <property type="entry name" value="CAD1/NSL1-like"/>
</dbReference>
<dbReference type="GO" id="GO:2000031">
    <property type="term" value="P:regulation of salicylic acid mediated signaling pathway"/>
    <property type="evidence" value="ECO:0007669"/>
    <property type="project" value="InterPro"/>
</dbReference>
<feature type="domain" description="MACPF" evidence="1">
    <location>
        <begin position="3"/>
        <end position="335"/>
    </location>
</feature>
<evidence type="ECO:0000259" key="1">
    <source>
        <dbReference type="PROSITE" id="PS51412"/>
    </source>
</evidence>
<dbReference type="PANTHER" id="PTHR33199">
    <property type="entry name" value="MACPF DOMAIN-CONTAINING PROTEIN CAD1"/>
    <property type="match status" value="1"/>
</dbReference>
<dbReference type="GO" id="GO:0005886">
    <property type="term" value="C:plasma membrane"/>
    <property type="evidence" value="ECO:0007669"/>
    <property type="project" value="TreeGrafter"/>
</dbReference>
<dbReference type="Pfam" id="PF01823">
    <property type="entry name" value="MACPF"/>
    <property type="match status" value="1"/>
</dbReference>
<dbReference type="EMBL" id="GCKF01042695">
    <property type="protein sequence ID" value="JAG94700.1"/>
    <property type="molecule type" value="Transcribed_RNA"/>
</dbReference>
<dbReference type="InterPro" id="IPR020864">
    <property type="entry name" value="MACPF"/>
</dbReference>
<proteinExistence type="predicted"/>
<name>A0A0D6QYC1_ARACU</name>
<protein>
    <recommendedName>
        <fullName evidence="1">MACPF domain-containing protein</fullName>
    </recommendedName>
</protein>
<evidence type="ECO:0000313" key="2">
    <source>
        <dbReference type="EMBL" id="JAG94700.1"/>
    </source>
</evidence>
<dbReference type="GO" id="GO:0012501">
    <property type="term" value="P:programmed cell death"/>
    <property type="evidence" value="ECO:0007669"/>
    <property type="project" value="InterPro"/>
</dbReference>
<sequence length="608" mass="68370">MGRRTPIEPERVAVQAVEALGRGFDLNSDFRLKFCKGDAGSRLIYIEERRKQDLVIPGGPLISNVSSDIKCDKGERIRFKSDVLEFNKMSELFNQRSSIQGKIPSGFFNSMYTFSGSWLQDATETKHLAFDGHLISLYNLHLTRTPLLLREEIKNAVPADWEPAKIARFIEKFGTHIIVGVEVGGQDMVFVRQSHSSSIPPAELKRHLENLGDQLFSEDYSPSRPHFHKRENREKVPEVFNNILQSTNPVHLGSFSCSSSKDGLTIICSKRGGLVSLRCHSDWLQTIQGHPDAILFSLVPISSLLQGVAGSGFLSHAINLYLRYKPSIDDLQYFLEFQVPRQWAPFYSELPLGPSRRKVSFPSLQFSFMGPKLHVSTAQVSVGRRPVIGLRLYLEGKKCNRLAMHLQHLSSLPRVLQPYWDDNIFVEPSRWHGSDESHSQYFEPVHWKHYSHVCTVAIKYDPSWVQGTGGVFVVTGAQLQVKGSWSRSVLHLKLQFTRLPNCTIQKSVWGHAPAVSQRSRFLSTLSSTFSMTSAPPKPVPVVLNSGVYPNGPPVPVQSQKLLKFVDTTEVSKGPQDTPGHWLVTAAKLDIDRGKISLQVKFSLLNYCT</sequence>
<reference evidence="2" key="1">
    <citation type="submission" date="2015-03" db="EMBL/GenBank/DDBJ databases">
        <title>A transcriptome of Araucaria cunninghamii, an australian fine timber species.</title>
        <authorList>
            <person name="Jing Yi C.J.Y."/>
            <person name="Yin San L.Y.S."/>
            <person name="Abdul Karim S.S."/>
            <person name="Wan Azmi N.N."/>
            <person name="Hercus R.R."/>
            <person name="Croft L.L."/>
        </authorList>
    </citation>
    <scope>NUCLEOTIDE SEQUENCE</scope>
    <source>
        <strain evidence="2">MI0301</strain>
        <tissue evidence="2">Leaf</tissue>
    </source>
</reference>
<organism evidence="2">
    <name type="scientific">Araucaria cunninghamii</name>
    <name type="common">Hoop pine</name>
    <name type="synonym">Moreton Bay pine</name>
    <dbReference type="NCBI Taxonomy" id="56994"/>
    <lineage>
        <taxon>Eukaryota</taxon>
        <taxon>Viridiplantae</taxon>
        <taxon>Streptophyta</taxon>
        <taxon>Embryophyta</taxon>
        <taxon>Tracheophyta</taxon>
        <taxon>Spermatophyta</taxon>
        <taxon>Pinopsida</taxon>
        <taxon>Pinidae</taxon>
        <taxon>Conifers II</taxon>
        <taxon>Araucariales</taxon>
        <taxon>Araucariaceae</taxon>
        <taxon>Araucaria</taxon>
    </lineage>
</organism>